<dbReference type="RefSeq" id="WP_343948102.1">
    <property type="nucleotide sequence ID" value="NZ_BAAAHQ010000001.1"/>
</dbReference>
<evidence type="ECO:0000256" key="1">
    <source>
        <dbReference type="SAM" id="Phobius"/>
    </source>
</evidence>
<comment type="caution">
    <text evidence="2">The sequence shown here is derived from an EMBL/GenBank/DDBJ whole genome shotgun (WGS) entry which is preliminary data.</text>
</comment>
<accession>A0ABP3Z649</accession>
<name>A0ABP3Z649_9ACTN</name>
<keyword evidence="1" id="KW-0812">Transmembrane</keyword>
<gene>
    <name evidence="2" type="ORF">GCM10009560_06200</name>
</gene>
<keyword evidence="3" id="KW-1185">Reference proteome</keyword>
<reference evidence="3" key="1">
    <citation type="journal article" date="2019" name="Int. J. Syst. Evol. Microbiol.">
        <title>The Global Catalogue of Microorganisms (GCM) 10K type strain sequencing project: providing services to taxonomists for standard genome sequencing and annotation.</title>
        <authorList>
            <consortium name="The Broad Institute Genomics Platform"/>
            <consortium name="The Broad Institute Genome Sequencing Center for Infectious Disease"/>
            <person name="Wu L."/>
            <person name="Ma J."/>
        </authorList>
    </citation>
    <scope>NUCLEOTIDE SEQUENCE [LARGE SCALE GENOMIC DNA]</scope>
    <source>
        <strain evidence="3">JCM 11136</strain>
    </source>
</reference>
<dbReference type="Proteomes" id="UP001501578">
    <property type="component" value="Unassembled WGS sequence"/>
</dbReference>
<dbReference type="EMBL" id="BAAAHQ010000001">
    <property type="protein sequence ID" value="GAA0913709.1"/>
    <property type="molecule type" value="Genomic_DNA"/>
</dbReference>
<keyword evidence="1" id="KW-1133">Transmembrane helix</keyword>
<evidence type="ECO:0000313" key="3">
    <source>
        <dbReference type="Proteomes" id="UP001501578"/>
    </source>
</evidence>
<sequence length="79" mass="8217">MSKDISEKTQTAKENAQAAKEKAVVAADAAMDKAGELAGKAKDSAVTEAKKRPLLVVAAVGAVVALVVRRLMRGNRSPK</sequence>
<evidence type="ECO:0000313" key="2">
    <source>
        <dbReference type="EMBL" id="GAA0913709.1"/>
    </source>
</evidence>
<proteinExistence type="predicted"/>
<feature type="transmembrane region" description="Helical" evidence="1">
    <location>
        <begin position="54"/>
        <end position="72"/>
    </location>
</feature>
<evidence type="ECO:0008006" key="4">
    <source>
        <dbReference type="Google" id="ProtNLM"/>
    </source>
</evidence>
<organism evidence="2 3">
    <name type="scientific">Nonomuraea longicatena</name>
    <dbReference type="NCBI Taxonomy" id="83682"/>
    <lineage>
        <taxon>Bacteria</taxon>
        <taxon>Bacillati</taxon>
        <taxon>Actinomycetota</taxon>
        <taxon>Actinomycetes</taxon>
        <taxon>Streptosporangiales</taxon>
        <taxon>Streptosporangiaceae</taxon>
        <taxon>Nonomuraea</taxon>
    </lineage>
</organism>
<protein>
    <recommendedName>
        <fullName evidence="4">DUF3618 domain-containing protein</fullName>
    </recommendedName>
</protein>
<keyword evidence="1" id="KW-0472">Membrane</keyword>